<dbReference type="HAMAP" id="MF_01274">
    <property type="entry name" value="Pantothen_kinase_3"/>
    <property type="match status" value="1"/>
</dbReference>
<reference evidence="17 18" key="1">
    <citation type="journal article" date="2023" name="bioRxiv">
        <title>An intranuclear bacterial parasite of deep-sea mussels expresses apoptosis inhibitors acquired from its host.</title>
        <authorList>
            <person name="Gonzalez Porras M.A."/>
            <person name="Assie A."/>
            <person name="Tietjen M."/>
            <person name="Violette M."/>
            <person name="Kleiner M."/>
            <person name="Gruber-Vodicka H."/>
            <person name="Dubilier N."/>
            <person name="Leisch N."/>
        </authorList>
    </citation>
    <scope>NUCLEOTIDE SEQUENCE [LARGE SCALE GENOMIC DNA]</scope>
    <source>
        <strain evidence="17">IAP13</strain>
    </source>
</reference>
<dbReference type="InterPro" id="IPR043129">
    <property type="entry name" value="ATPase_NBD"/>
</dbReference>
<feature type="binding site" evidence="16">
    <location>
        <begin position="106"/>
        <end position="109"/>
    </location>
    <ligand>
        <name>substrate</name>
    </ligand>
</feature>
<keyword evidence="10 16" id="KW-0418">Kinase</keyword>
<evidence type="ECO:0000256" key="7">
    <source>
        <dbReference type="ARBA" id="ARBA00022490"/>
    </source>
</evidence>
<protein>
    <recommendedName>
        <fullName evidence="15 16">Type III pantothenate kinase</fullName>
        <ecNumber evidence="6 16">2.7.1.33</ecNumber>
    </recommendedName>
    <alternativeName>
        <fullName evidence="16">PanK-III</fullName>
    </alternativeName>
    <alternativeName>
        <fullName evidence="16">Pantothenic acid kinase</fullName>
    </alternativeName>
</protein>
<keyword evidence="9 16" id="KW-0547">Nucleotide-binding</keyword>
<dbReference type="PANTHER" id="PTHR34265">
    <property type="entry name" value="TYPE III PANTOTHENATE KINASE"/>
    <property type="match status" value="1"/>
</dbReference>
<evidence type="ECO:0000256" key="3">
    <source>
        <dbReference type="ARBA" id="ARBA00004496"/>
    </source>
</evidence>
<dbReference type="GO" id="GO:0046872">
    <property type="term" value="F:metal ion binding"/>
    <property type="evidence" value="ECO:0007669"/>
    <property type="project" value="UniProtKB-KW"/>
</dbReference>
<evidence type="ECO:0000256" key="16">
    <source>
        <dbReference type="HAMAP-Rule" id="MF_01274"/>
    </source>
</evidence>
<keyword evidence="18" id="KW-1185">Reference proteome</keyword>
<dbReference type="GO" id="GO:0004594">
    <property type="term" value="F:pantothenate kinase activity"/>
    <property type="evidence" value="ECO:0007669"/>
    <property type="project" value="UniProtKB-UniRule"/>
</dbReference>
<dbReference type="EMBL" id="JASXSV010000034">
    <property type="protein sequence ID" value="MDP0590215.1"/>
    <property type="molecule type" value="Genomic_DNA"/>
</dbReference>
<comment type="function">
    <text evidence="16">Catalyzes the phosphorylation of pantothenate (Pan), the first step in CoA biosynthesis.</text>
</comment>
<keyword evidence="16" id="KW-0479">Metal-binding</keyword>
<sequence length="257" mass="28574">MLLAIDMGNTNTAFGFYDLNAQSFVQQWYLETRNQRTSDEYLSLLSPVLQKHANITDIIISSVVPDVTVTVQRFCHQHLHINPIIVDPRLNNFPITINIDDPAQLGADRLVNAIAAKQKYKTPIVIVDFGTATTFDVIGEKGAYDGGVIAPGVNLSLEALHNTAAKLPKIAISENQKDNIITKNVYDAMQAGIYWGYVSMVEGCLSRIDKQLGIKSTHIATGGLGRLFNQQKHLFDSYDPNLSLEGLVILYTIHRYR</sequence>
<accession>A0AA90NNR6</accession>
<organism evidence="17 18">
    <name type="scientific">Candidatus Endonucleibacter bathymodioli</name>
    <dbReference type="NCBI Taxonomy" id="539814"/>
    <lineage>
        <taxon>Bacteria</taxon>
        <taxon>Pseudomonadati</taxon>
        <taxon>Pseudomonadota</taxon>
        <taxon>Gammaproteobacteria</taxon>
        <taxon>Oceanospirillales</taxon>
        <taxon>Endozoicomonadaceae</taxon>
        <taxon>Candidatus Endonucleibacter</taxon>
    </lineage>
</organism>
<dbReference type="EC" id="2.7.1.33" evidence="6 16"/>
<gene>
    <name evidence="16" type="primary">coaX</name>
    <name evidence="17" type="ORF">QS748_13915</name>
</gene>
<comment type="pathway">
    <text evidence="4 16">Cofactor biosynthesis; coenzyme A biosynthesis; CoA from (R)-pantothenate: step 1/5.</text>
</comment>
<feature type="binding site" evidence="16">
    <location>
        <position position="128"/>
    </location>
    <ligand>
        <name>K(+)</name>
        <dbReference type="ChEBI" id="CHEBI:29103"/>
    </ligand>
</feature>
<feature type="binding site" evidence="16">
    <location>
        <begin position="6"/>
        <end position="13"/>
    </location>
    <ligand>
        <name>ATP</name>
        <dbReference type="ChEBI" id="CHEBI:30616"/>
    </ligand>
</feature>
<evidence type="ECO:0000313" key="18">
    <source>
        <dbReference type="Proteomes" id="UP001178148"/>
    </source>
</evidence>
<dbReference type="GO" id="GO:0015937">
    <property type="term" value="P:coenzyme A biosynthetic process"/>
    <property type="evidence" value="ECO:0007669"/>
    <property type="project" value="UniProtKB-UniRule"/>
</dbReference>
<evidence type="ECO:0000313" key="17">
    <source>
        <dbReference type="EMBL" id="MDP0590215.1"/>
    </source>
</evidence>
<evidence type="ECO:0000256" key="14">
    <source>
        <dbReference type="ARBA" id="ARBA00038036"/>
    </source>
</evidence>
<comment type="subunit">
    <text evidence="5 16">Homodimer.</text>
</comment>
<evidence type="ECO:0000256" key="12">
    <source>
        <dbReference type="ARBA" id="ARBA00022958"/>
    </source>
</evidence>
<evidence type="ECO:0000256" key="2">
    <source>
        <dbReference type="ARBA" id="ARBA00001958"/>
    </source>
</evidence>
<comment type="cofactor">
    <cofactor evidence="16">
        <name>NH4(+)</name>
        <dbReference type="ChEBI" id="CHEBI:28938"/>
    </cofactor>
    <cofactor evidence="16">
        <name>K(+)</name>
        <dbReference type="ChEBI" id="CHEBI:29103"/>
    </cofactor>
    <text evidence="16">A monovalent cation. Ammonium or potassium.</text>
</comment>
<dbReference type="AlphaFoldDB" id="A0AA90NNR6"/>
<dbReference type="CDD" id="cd24015">
    <property type="entry name" value="ASKHA_NBD_PanK-III"/>
    <property type="match status" value="1"/>
</dbReference>
<evidence type="ECO:0000256" key="15">
    <source>
        <dbReference type="ARBA" id="ARBA00040883"/>
    </source>
</evidence>
<evidence type="ECO:0000256" key="11">
    <source>
        <dbReference type="ARBA" id="ARBA00022840"/>
    </source>
</evidence>
<comment type="catalytic activity">
    <reaction evidence="1 16">
        <text>(R)-pantothenate + ATP = (R)-4'-phosphopantothenate + ADP + H(+)</text>
        <dbReference type="Rhea" id="RHEA:16373"/>
        <dbReference type="ChEBI" id="CHEBI:10986"/>
        <dbReference type="ChEBI" id="CHEBI:15378"/>
        <dbReference type="ChEBI" id="CHEBI:29032"/>
        <dbReference type="ChEBI" id="CHEBI:30616"/>
        <dbReference type="ChEBI" id="CHEBI:456216"/>
        <dbReference type="EC" id="2.7.1.33"/>
    </reaction>
</comment>
<dbReference type="Pfam" id="PF03309">
    <property type="entry name" value="Pan_kinase"/>
    <property type="match status" value="1"/>
</dbReference>
<keyword evidence="7 16" id="KW-0963">Cytoplasm</keyword>
<evidence type="ECO:0000256" key="4">
    <source>
        <dbReference type="ARBA" id="ARBA00005225"/>
    </source>
</evidence>
<keyword evidence="13 16" id="KW-0173">Coenzyme A biosynthesis</keyword>
<dbReference type="GO" id="GO:0005737">
    <property type="term" value="C:cytoplasm"/>
    <property type="evidence" value="ECO:0007669"/>
    <property type="project" value="UniProtKB-SubCell"/>
</dbReference>
<evidence type="ECO:0000256" key="9">
    <source>
        <dbReference type="ARBA" id="ARBA00022741"/>
    </source>
</evidence>
<evidence type="ECO:0000256" key="8">
    <source>
        <dbReference type="ARBA" id="ARBA00022679"/>
    </source>
</evidence>
<comment type="cofactor">
    <cofactor evidence="2">
        <name>K(+)</name>
        <dbReference type="ChEBI" id="CHEBI:29103"/>
    </cofactor>
</comment>
<comment type="caution">
    <text evidence="17">The sequence shown here is derived from an EMBL/GenBank/DDBJ whole genome shotgun (WGS) entry which is preliminary data.</text>
</comment>
<feature type="active site" description="Proton acceptor" evidence="16">
    <location>
        <position position="108"/>
    </location>
</feature>
<dbReference type="SUPFAM" id="SSF53067">
    <property type="entry name" value="Actin-like ATPase domain"/>
    <property type="match status" value="2"/>
</dbReference>
<dbReference type="PANTHER" id="PTHR34265:SF1">
    <property type="entry name" value="TYPE III PANTOTHENATE KINASE"/>
    <property type="match status" value="1"/>
</dbReference>
<keyword evidence="11 16" id="KW-0067">ATP-binding</keyword>
<comment type="subcellular location">
    <subcellularLocation>
        <location evidence="3 16">Cytoplasm</location>
    </subcellularLocation>
</comment>
<dbReference type="InterPro" id="IPR004619">
    <property type="entry name" value="Type_III_PanK"/>
</dbReference>
<keyword evidence="12 16" id="KW-0630">Potassium</keyword>
<evidence type="ECO:0000256" key="10">
    <source>
        <dbReference type="ARBA" id="ARBA00022777"/>
    </source>
</evidence>
<keyword evidence="8 16" id="KW-0808">Transferase</keyword>
<evidence type="ECO:0000256" key="1">
    <source>
        <dbReference type="ARBA" id="ARBA00001206"/>
    </source>
</evidence>
<dbReference type="GO" id="GO:0005524">
    <property type="term" value="F:ATP binding"/>
    <property type="evidence" value="ECO:0007669"/>
    <property type="project" value="UniProtKB-UniRule"/>
</dbReference>
<evidence type="ECO:0000256" key="5">
    <source>
        <dbReference type="ARBA" id="ARBA00011738"/>
    </source>
</evidence>
<dbReference type="NCBIfam" id="NF009855">
    <property type="entry name" value="PRK13321.1"/>
    <property type="match status" value="1"/>
</dbReference>
<dbReference type="Gene3D" id="3.30.420.40">
    <property type="match status" value="2"/>
</dbReference>
<proteinExistence type="inferred from homology"/>
<dbReference type="Proteomes" id="UP001178148">
    <property type="component" value="Unassembled WGS sequence"/>
</dbReference>
<comment type="caution">
    <text evidence="16">Lacks conserved residue(s) required for the propagation of feature annotation.</text>
</comment>
<name>A0AA90NNR6_9GAMM</name>
<evidence type="ECO:0000256" key="6">
    <source>
        <dbReference type="ARBA" id="ARBA00012102"/>
    </source>
</evidence>
<comment type="similarity">
    <text evidence="14 16">Belongs to the type III pantothenate kinase family.</text>
</comment>
<dbReference type="NCBIfam" id="NF009848">
    <property type="entry name" value="PRK13318.1-6"/>
    <property type="match status" value="1"/>
</dbReference>
<evidence type="ECO:0000256" key="13">
    <source>
        <dbReference type="ARBA" id="ARBA00022993"/>
    </source>
</evidence>
<dbReference type="NCBIfam" id="TIGR00671">
    <property type="entry name" value="baf"/>
    <property type="match status" value="1"/>
</dbReference>
<feature type="binding site" evidence="16">
    <location>
        <position position="131"/>
    </location>
    <ligand>
        <name>ATP</name>
        <dbReference type="ChEBI" id="CHEBI:30616"/>
    </ligand>
</feature>